<dbReference type="EMBL" id="JAGSSW010000006">
    <property type="protein sequence ID" value="MBR8464275.1"/>
    <property type="molecule type" value="Genomic_DNA"/>
</dbReference>
<sequence length="115" mass="12912">MMQKIKTTTNKLQTQTFTYADKELELTLKFNSVGVTWQYDLTNANTGEIYAKNKGLAVNAPSLINKNLGFILILIDESKEGVNAVDISEMSKRLTLYIADISEFKETMRAINATI</sequence>
<name>A0ABS5HJ28_9BACT</name>
<dbReference type="InterPro" id="IPR054252">
    <property type="entry name" value="Pam3_gp18"/>
</dbReference>
<dbReference type="Pfam" id="PF22479">
    <property type="entry name" value="Pam3_gp18"/>
    <property type="match status" value="1"/>
</dbReference>
<evidence type="ECO:0000313" key="3">
    <source>
        <dbReference type="Proteomes" id="UP000682951"/>
    </source>
</evidence>
<dbReference type="Proteomes" id="UP000682951">
    <property type="component" value="Unassembled WGS sequence"/>
</dbReference>
<keyword evidence="3" id="KW-1185">Reference proteome</keyword>
<evidence type="ECO:0000313" key="2">
    <source>
        <dbReference type="EMBL" id="MBR8464275.1"/>
    </source>
</evidence>
<comment type="caution">
    <text evidence="2">The sequence shown here is derived from an EMBL/GenBank/DDBJ whole genome shotgun (WGS) entry which is preliminary data.</text>
</comment>
<evidence type="ECO:0000259" key="1">
    <source>
        <dbReference type="Pfam" id="PF22479"/>
    </source>
</evidence>
<gene>
    <name evidence="2" type="ORF">KDD93_06835</name>
</gene>
<feature type="domain" description="Cyanophage baseplate Pam3 plug gp18" evidence="1">
    <location>
        <begin position="2"/>
        <end position="100"/>
    </location>
</feature>
<reference evidence="2 3" key="1">
    <citation type="submission" date="2021-04" db="EMBL/GenBank/DDBJ databases">
        <title>Molecular and phenotypic characterization and identification of bacterial isolates recovered from the Anatolian ground squirrels (Spermophilus xanthoprymnus) and which have the potential to form a new species in the Campylobacter genus.</title>
        <authorList>
            <person name="Aydin F."/>
            <person name="Abay S."/>
            <person name="Kayman T."/>
            <person name="Karakaya E."/>
            <person name="Mustak H.K."/>
            <person name="Mustak I.B."/>
            <person name="Bilgin N."/>
            <person name="Duzler A."/>
            <person name="Sahin O."/>
            <person name="Guran O."/>
            <person name="Saticioglu I.B."/>
        </authorList>
    </citation>
    <scope>NUCLEOTIDE SEQUENCE [LARGE SCALE GENOMIC DNA]</scope>
    <source>
        <strain evidence="3">faydin-G24</strain>
    </source>
</reference>
<accession>A0ABS5HJ28</accession>
<protein>
    <recommendedName>
        <fullName evidence="1">Cyanophage baseplate Pam3 plug gp18 domain-containing protein</fullName>
    </recommendedName>
</protein>
<proteinExistence type="predicted"/>
<organism evidence="2 3">
    <name type="scientific">Campylobacter anatolicus</name>
    <dbReference type="NCBI Taxonomy" id="2829105"/>
    <lineage>
        <taxon>Bacteria</taxon>
        <taxon>Pseudomonadati</taxon>
        <taxon>Campylobacterota</taxon>
        <taxon>Epsilonproteobacteria</taxon>
        <taxon>Campylobacterales</taxon>
        <taxon>Campylobacteraceae</taxon>
        <taxon>Campylobacter</taxon>
    </lineage>
</organism>